<protein>
    <recommendedName>
        <fullName evidence="5">Hydrophobin</fullName>
    </recommendedName>
</protein>
<feature type="signal peptide" evidence="2">
    <location>
        <begin position="1"/>
        <end position="17"/>
    </location>
</feature>
<accession>A0AA39GEU7</accession>
<evidence type="ECO:0000256" key="1">
    <source>
        <dbReference type="SAM" id="MobiDB-lite"/>
    </source>
</evidence>
<organism evidence="3 4">
    <name type="scientific">Sarocladium strictum</name>
    <name type="common">Black bundle disease fungus</name>
    <name type="synonym">Acremonium strictum</name>
    <dbReference type="NCBI Taxonomy" id="5046"/>
    <lineage>
        <taxon>Eukaryota</taxon>
        <taxon>Fungi</taxon>
        <taxon>Dikarya</taxon>
        <taxon>Ascomycota</taxon>
        <taxon>Pezizomycotina</taxon>
        <taxon>Sordariomycetes</taxon>
        <taxon>Hypocreomycetidae</taxon>
        <taxon>Hypocreales</taxon>
        <taxon>Sarocladiaceae</taxon>
        <taxon>Sarocladium</taxon>
    </lineage>
</organism>
<proteinExistence type="predicted"/>
<keyword evidence="4" id="KW-1185">Reference proteome</keyword>
<comment type="caution">
    <text evidence="3">The sequence shown here is derived from an EMBL/GenBank/DDBJ whole genome shotgun (WGS) entry which is preliminary data.</text>
</comment>
<dbReference type="Proteomes" id="UP001175261">
    <property type="component" value="Unassembled WGS sequence"/>
</dbReference>
<dbReference type="AlphaFoldDB" id="A0AA39GEU7"/>
<feature type="chain" id="PRO_5041440371" description="Hydrophobin" evidence="2">
    <location>
        <begin position="18"/>
        <end position="104"/>
    </location>
</feature>
<name>A0AA39GEU7_SARSR</name>
<evidence type="ECO:0000313" key="3">
    <source>
        <dbReference type="EMBL" id="KAK0386035.1"/>
    </source>
</evidence>
<evidence type="ECO:0000256" key="2">
    <source>
        <dbReference type="SAM" id="SignalP"/>
    </source>
</evidence>
<dbReference type="EMBL" id="JAPDFR010000005">
    <property type="protein sequence ID" value="KAK0386035.1"/>
    <property type="molecule type" value="Genomic_DNA"/>
</dbReference>
<keyword evidence="2" id="KW-0732">Signal</keyword>
<sequence length="104" mass="10518">MKFTAIFTLALASVTVAAPTDMATTQVEARGGKTPSHGGEGSSGSVCSDDRVQVNIQEVHGVLGLISIVGTILNQNGGGAFCCDAGAPQFGLININALNCVKIL</sequence>
<reference evidence="3" key="1">
    <citation type="submission" date="2022-10" db="EMBL/GenBank/DDBJ databases">
        <title>Determination and structural analysis of whole genome sequence of Sarocladium strictum F4-1.</title>
        <authorList>
            <person name="Hu L."/>
            <person name="Jiang Y."/>
        </authorList>
    </citation>
    <scope>NUCLEOTIDE SEQUENCE</scope>
    <source>
        <strain evidence="3">F4-1</strain>
    </source>
</reference>
<evidence type="ECO:0008006" key="5">
    <source>
        <dbReference type="Google" id="ProtNLM"/>
    </source>
</evidence>
<evidence type="ECO:0000313" key="4">
    <source>
        <dbReference type="Proteomes" id="UP001175261"/>
    </source>
</evidence>
<gene>
    <name evidence="3" type="ORF">NLU13_5872</name>
</gene>
<feature type="region of interest" description="Disordered" evidence="1">
    <location>
        <begin position="27"/>
        <end position="47"/>
    </location>
</feature>